<dbReference type="InterPro" id="IPR007554">
    <property type="entry name" value="Glycerophosphate_synth"/>
</dbReference>
<comment type="similarity">
    <text evidence="2">Belongs to the CDP-glycerol glycerophosphotransferase family.</text>
</comment>
<reference evidence="8 10" key="2">
    <citation type="submission" date="2018-06" db="EMBL/GenBank/DDBJ databases">
        <authorList>
            <consortium name="Pathogen Informatics"/>
            <person name="Doyle S."/>
        </authorList>
    </citation>
    <scope>NUCLEOTIDE SEQUENCE [LARGE SCALE GENOMIC DNA]</scope>
    <source>
        <strain evidence="8 10">NCTC13832</strain>
    </source>
</reference>
<dbReference type="GO" id="GO:0005886">
    <property type="term" value="C:plasma membrane"/>
    <property type="evidence" value="ECO:0007669"/>
    <property type="project" value="UniProtKB-SubCell"/>
</dbReference>
<dbReference type="Gene3D" id="3.40.50.11820">
    <property type="match status" value="1"/>
</dbReference>
<reference evidence="7 9" key="1">
    <citation type="submission" date="2015-01" db="EMBL/GenBank/DDBJ databases">
        <authorList>
            <person name="Guo J."/>
        </authorList>
    </citation>
    <scope>NUCLEOTIDE SEQUENCE [LARGE SCALE GENOMIC DNA]</scope>
    <source>
        <strain evidence="7 9">DSM 22147</strain>
    </source>
</reference>
<evidence type="ECO:0000256" key="2">
    <source>
        <dbReference type="ARBA" id="ARBA00010488"/>
    </source>
</evidence>
<dbReference type="InterPro" id="IPR043149">
    <property type="entry name" value="TagF_N"/>
</dbReference>
<evidence type="ECO:0000256" key="4">
    <source>
        <dbReference type="ARBA" id="ARBA00022679"/>
    </source>
</evidence>
<keyword evidence="3" id="KW-1003">Cell membrane</keyword>
<dbReference type="Gene3D" id="3.40.50.12580">
    <property type="match status" value="1"/>
</dbReference>
<evidence type="ECO:0000256" key="6">
    <source>
        <dbReference type="ARBA" id="ARBA00023136"/>
    </source>
</evidence>
<dbReference type="Gene3D" id="3.40.50.2000">
    <property type="entry name" value="Glycogen Phosphorylase B"/>
    <property type="match status" value="2"/>
</dbReference>
<keyword evidence="9" id="KW-1185">Reference proteome</keyword>
<evidence type="ECO:0000313" key="9">
    <source>
        <dbReference type="Proteomes" id="UP000032366"/>
    </source>
</evidence>
<dbReference type="EMBL" id="UHDT01000001">
    <property type="protein sequence ID" value="SUM56779.1"/>
    <property type="molecule type" value="Genomic_DNA"/>
</dbReference>
<sequence length="770" mass="89000">MRVKVLGYNVFQKGGTSQSNLNLVEALVDAGHDVTYVNFVGFQQRHLQTLKQAKEGALAGAQVIAFRGIQSLLDTDMLIFTRESFFNMASEVKQHDAHIITLGEIHGPLAYLSEETDLALEAIDAVRVSTPAIAEAFKERYDYPYVFPMYVNTGHIAWQPKSHNENKNLVMKARFEDEVKDISYALKLMRYAVHTRDVADIHLYLQGYGPALELYEQLITYYALTNNVHINEVLPKDYVYLSASPYETLGFSIIESLAEGQRALVYPGNDNVLHDIYAPYHAVDFIAKDLETDFETMMKVFEKTDSSSQQQEDQQQYETQFVTAGYADRLIAQTTEMADTHKIQVSALPKPKRSAKQQYWAGQRTRIAGKIKRTIKLPKKVTHNVWTQRASRAVLLTEARFKRLKRQHGVRQDYIFIESFHGKNFSGDPKYIALALQRQHPETTFFVSAANSFVDMEIRSYGMIPVRFGSRDYIQAFDQCRYAIINGNLWDKLTKQKDQQVIQTWHGFPLKRMVNDLMNPEERRRQAAQFKPRMLKWDVLLASSRQYERYVTSAFDLNTHSSLRIFPYGAPRNSYLLRHQNDAIERAAVQEKYLFTKDVKKRYILFCPTWRQGERERVSQLDLVTLLETLPSNYEVIVKLHPNEGHLYPTYEAIHPRVHCFDNAFVDIQELYLLADALMTDYSSAMFDYAHLQRPILILDEDTETYQQTIGFYFDMAQLTSIQRVQPDAVQVANSILQTTNVDHSDMLAQFMTFDHATSDEEVAAKIWER</sequence>
<dbReference type="STRING" id="569857.TP70_01185"/>
<dbReference type="InterPro" id="IPR043148">
    <property type="entry name" value="TagF_C"/>
</dbReference>
<dbReference type="Pfam" id="PF04464">
    <property type="entry name" value="Glyphos_transf"/>
    <property type="match status" value="1"/>
</dbReference>
<evidence type="ECO:0000313" key="8">
    <source>
        <dbReference type="EMBL" id="SUM56779.1"/>
    </source>
</evidence>
<dbReference type="InterPro" id="IPR051612">
    <property type="entry name" value="Teichoic_Acid_Biosynth"/>
</dbReference>
<evidence type="ECO:0000256" key="1">
    <source>
        <dbReference type="ARBA" id="ARBA00004202"/>
    </source>
</evidence>
<gene>
    <name evidence="8" type="primary">tagF_1</name>
    <name evidence="8" type="ORF">NCTC13832_00437</name>
    <name evidence="7" type="ORF">TP70_01185</name>
</gene>
<dbReference type="OrthoDB" id="9811865at2"/>
<evidence type="ECO:0000256" key="5">
    <source>
        <dbReference type="ARBA" id="ARBA00022944"/>
    </source>
</evidence>
<evidence type="ECO:0000256" key="3">
    <source>
        <dbReference type="ARBA" id="ARBA00022475"/>
    </source>
</evidence>
<keyword evidence="6" id="KW-0472">Membrane</keyword>
<dbReference type="Proteomes" id="UP000032366">
    <property type="component" value="Unassembled WGS sequence"/>
</dbReference>
<keyword evidence="4 8" id="KW-0808">Transferase</keyword>
<dbReference type="PANTHER" id="PTHR37316">
    <property type="entry name" value="TEICHOIC ACID GLYCEROL-PHOSPHATE PRIMASE"/>
    <property type="match status" value="1"/>
</dbReference>
<dbReference type="SUPFAM" id="SSF53756">
    <property type="entry name" value="UDP-Glycosyltransferase/glycogen phosphorylase"/>
    <property type="match status" value="2"/>
</dbReference>
<proteinExistence type="inferred from homology"/>
<dbReference type="EMBL" id="JXWY01000005">
    <property type="protein sequence ID" value="KIX91712.1"/>
    <property type="molecule type" value="Genomic_DNA"/>
</dbReference>
<evidence type="ECO:0000313" key="10">
    <source>
        <dbReference type="Proteomes" id="UP000254100"/>
    </source>
</evidence>
<name>A0A0D6XSX4_9STAP</name>
<dbReference type="Proteomes" id="UP000254100">
    <property type="component" value="Unassembled WGS sequence"/>
</dbReference>
<dbReference type="EC" id="2.7.8.12" evidence="8"/>
<dbReference type="RefSeq" id="WP_044358725.1">
    <property type="nucleotide sequence ID" value="NZ_JXWY01000005.1"/>
</dbReference>
<dbReference type="PANTHER" id="PTHR37316:SF3">
    <property type="entry name" value="TEICHOIC ACID GLYCEROL-PHOSPHATE TRANSFERASE"/>
    <property type="match status" value="1"/>
</dbReference>
<dbReference type="GO" id="GO:0019350">
    <property type="term" value="P:teichoic acid biosynthetic process"/>
    <property type="evidence" value="ECO:0007669"/>
    <property type="project" value="UniProtKB-KW"/>
</dbReference>
<organism evidence="8 10">
    <name type="scientific">Staphylococcus microti</name>
    <dbReference type="NCBI Taxonomy" id="569857"/>
    <lineage>
        <taxon>Bacteria</taxon>
        <taxon>Bacillati</taxon>
        <taxon>Bacillota</taxon>
        <taxon>Bacilli</taxon>
        <taxon>Bacillales</taxon>
        <taxon>Staphylococcaceae</taxon>
        <taxon>Staphylococcus</taxon>
    </lineage>
</organism>
<dbReference type="AlphaFoldDB" id="A0A0D6XSX4"/>
<accession>A0A0D6XSX4</accession>
<protein>
    <submittedName>
        <fullName evidence="7">CDP-glycerol:glycerophosphate glycerophosphotransferase</fullName>
    </submittedName>
    <submittedName>
        <fullName evidence="8">Putative glycosyltransferase</fullName>
        <ecNumber evidence="8">2.7.8.12</ecNumber>
    </submittedName>
</protein>
<evidence type="ECO:0000313" key="7">
    <source>
        <dbReference type="EMBL" id="KIX91712.1"/>
    </source>
</evidence>
<keyword evidence="5" id="KW-0777">Teichoic acid biosynthesis</keyword>
<dbReference type="GO" id="GO:0047355">
    <property type="term" value="F:CDP-glycerol glycerophosphotransferase activity"/>
    <property type="evidence" value="ECO:0007669"/>
    <property type="project" value="UniProtKB-EC"/>
</dbReference>
<comment type="subcellular location">
    <subcellularLocation>
        <location evidence="1">Cell membrane</location>
        <topology evidence="1">Peripheral membrane protein</topology>
    </subcellularLocation>
</comment>